<sequence>MSRSPARPSRRKPLTREMLLPLPVSKVRALSLENHLALAAMRTGRGNVDQMSCLLKVVYLAWFLLDDPATERAQVFRDA</sequence>
<name>A0ABD6Q253_9BURK</name>
<proteinExistence type="predicted"/>
<dbReference type="Proteomes" id="UP000183667">
    <property type="component" value="Unassembled WGS sequence"/>
</dbReference>
<reference evidence="2" key="1">
    <citation type="submission" date="2016-08" db="EMBL/GenBank/DDBJ databases">
        <title>Population biology and virulence potential of Burkholderia ubonensis.</title>
        <authorList>
            <person name="Price E.P."/>
            <person name="Currie B.J."/>
            <person name="Wagner D.M."/>
        </authorList>
    </citation>
    <scope>NUCLEOTIDE SEQUENCE [LARGE SCALE GENOMIC DNA]</scope>
    <source>
        <strain evidence="2">MSMB0103</strain>
    </source>
</reference>
<evidence type="ECO:0000313" key="1">
    <source>
        <dbReference type="EMBL" id="OJA45500.1"/>
    </source>
</evidence>
<organism evidence="1 2">
    <name type="scientific">Burkholderia ubonensis</name>
    <dbReference type="NCBI Taxonomy" id="101571"/>
    <lineage>
        <taxon>Bacteria</taxon>
        <taxon>Pseudomonadati</taxon>
        <taxon>Pseudomonadota</taxon>
        <taxon>Betaproteobacteria</taxon>
        <taxon>Burkholderiales</taxon>
        <taxon>Burkholderiaceae</taxon>
        <taxon>Burkholderia</taxon>
        <taxon>Burkholderia cepacia complex</taxon>
    </lineage>
</organism>
<comment type="caution">
    <text evidence="1">The sequence shown here is derived from an EMBL/GenBank/DDBJ whole genome shotgun (WGS) entry which is preliminary data.</text>
</comment>
<gene>
    <name evidence="1" type="ORF">BGV66_18850</name>
</gene>
<evidence type="ECO:0000313" key="2">
    <source>
        <dbReference type="Proteomes" id="UP000183667"/>
    </source>
</evidence>
<protein>
    <submittedName>
        <fullName evidence="1">Uncharacterized protein</fullName>
    </submittedName>
</protein>
<dbReference type="AlphaFoldDB" id="A0ABD6Q253"/>
<dbReference type="EMBL" id="MEAU01000026">
    <property type="protein sequence ID" value="OJA45500.1"/>
    <property type="molecule type" value="Genomic_DNA"/>
</dbReference>
<accession>A0ABD6Q253</accession>